<name>A0AA42IZR5_9FIRM</name>
<dbReference type="EMBL" id="JAQIFT010000010">
    <property type="protein sequence ID" value="MDA3730308.1"/>
    <property type="molecule type" value="Genomic_DNA"/>
</dbReference>
<protein>
    <submittedName>
        <fullName evidence="1">YdeI/OmpD-associated family protein</fullName>
    </submittedName>
</protein>
<evidence type="ECO:0000313" key="2">
    <source>
        <dbReference type="Proteomes" id="UP001169242"/>
    </source>
</evidence>
<comment type="caution">
    <text evidence="1">The sequence shown here is derived from an EMBL/GenBank/DDBJ whole genome shotgun (WGS) entry which is preliminary data.</text>
</comment>
<evidence type="ECO:0000313" key="1">
    <source>
        <dbReference type="EMBL" id="MDA3730308.1"/>
    </source>
</evidence>
<organism evidence="1 2">
    <name type="scientific">Holtiella tumoricola</name>
    <dbReference type="NCBI Taxonomy" id="3018743"/>
    <lineage>
        <taxon>Bacteria</taxon>
        <taxon>Bacillati</taxon>
        <taxon>Bacillota</taxon>
        <taxon>Clostridia</taxon>
        <taxon>Lachnospirales</taxon>
        <taxon>Cellulosilyticaceae</taxon>
        <taxon>Holtiella</taxon>
    </lineage>
</organism>
<dbReference type="Proteomes" id="UP001169242">
    <property type="component" value="Unassembled WGS sequence"/>
</dbReference>
<dbReference type="RefSeq" id="WP_271010971.1">
    <property type="nucleotide sequence ID" value="NZ_JAQIFT010000010.1"/>
</dbReference>
<gene>
    <name evidence="1" type="ORF">PBV87_02165</name>
</gene>
<proteinExistence type="predicted"/>
<accession>A0AA42IZR5</accession>
<dbReference type="AlphaFoldDB" id="A0AA42IZR5"/>
<keyword evidence="2" id="KW-1185">Reference proteome</keyword>
<reference evidence="1" key="1">
    <citation type="journal article" date="2023" name="Int. J. Syst. Evol. Microbiol.">
        <title>&lt;i&gt;Holtiella tumoricola&lt;/i&gt; gen. nov. sp. nov., isolated from a human clinical sample.</title>
        <authorList>
            <person name="Allen-Vercoe E."/>
            <person name="Daigneault M.C."/>
            <person name="Vancuren S.J."/>
            <person name="Cochrane K."/>
            <person name="O'Neal L.L."/>
            <person name="Sankaranarayanan K."/>
            <person name="Lawson P.A."/>
        </authorList>
    </citation>
    <scope>NUCLEOTIDE SEQUENCE</scope>
    <source>
        <strain evidence="1">CC70A</strain>
    </source>
</reference>
<sequence>MYDLEDDGLPLGLTMQLAQDEDAMRYFATLPKSEQEHLIEYIKSSKTGDEAKRRIDEVIELCQRGEKFY</sequence>
<dbReference type="Pfam" id="PF13376">
    <property type="entry name" value="OmdA"/>
    <property type="match status" value="1"/>
</dbReference>